<sequence>MNQQPSQEDGGSRFLGTPLFTQQNRLFLLSDLNAIREGVGGIFKPHDLSPVRTGDPVSAQMHHVGLGQFSLNRLEYGSSVKIDPGKLESFYLIQVPIRGQAEIVCNRHSFMSNTRQASLISPSIPVLMRWQANSPQLAIRIEQSELQQHFAQHFPGGLDRPVEFHPELDLLSPGGKHFLGLLEMLMDAFAQPQHPLHQPLVRKQFESALLNALIYGQPHNLSARMDGEARPKGISPHFVRRTEEFMRAHVHEPLTIEQLAEYAGVSVRTLFAGFRDFCDTSPMAYLRNLRLEQVHQELIGQPQASVTDIAFRWGFAHLGRFAQEYKRRYGCLPSETARFRPD</sequence>
<dbReference type="GO" id="GO:0009893">
    <property type="term" value="P:positive regulation of metabolic process"/>
    <property type="evidence" value="ECO:0007669"/>
    <property type="project" value="UniProtKB-ARBA"/>
</dbReference>
<dbReference type="Pfam" id="PF14525">
    <property type="entry name" value="AraC_binding_2"/>
    <property type="match status" value="1"/>
</dbReference>
<dbReference type="InterPro" id="IPR018062">
    <property type="entry name" value="HTH_AraC-typ_CS"/>
</dbReference>
<protein>
    <submittedName>
        <fullName evidence="7">Helix-turn-helix domain-containing protein</fullName>
    </submittedName>
</protein>
<evidence type="ECO:0000256" key="2">
    <source>
        <dbReference type="ARBA" id="ARBA00023015"/>
    </source>
</evidence>
<dbReference type="Gene3D" id="1.10.10.60">
    <property type="entry name" value="Homeodomain-like"/>
    <property type="match status" value="1"/>
</dbReference>
<evidence type="ECO:0000256" key="1">
    <source>
        <dbReference type="ARBA" id="ARBA00004496"/>
    </source>
</evidence>
<feature type="domain" description="HTH araC/xylS-type" evidence="6">
    <location>
        <begin position="240"/>
        <end position="339"/>
    </location>
</feature>
<gene>
    <name evidence="7" type="ORF">SAMN05216201_11940</name>
</gene>
<evidence type="ECO:0000313" key="8">
    <source>
        <dbReference type="Proteomes" id="UP000242930"/>
    </source>
</evidence>
<evidence type="ECO:0000256" key="5">
    <source>
        <dbReference type="ARBA" id="ARBA00037345"/>
    </source>
</evidence>
<accession>A0A1H7C2M7</accession>
<dbReference type="OrthoDB" id="9023142at2"/>
<evidence type="ECO:0000313" key="7">
    <source>
        <dbReference type="EMBL" id="SEJ81282.1"/>
    </source>
</evidence>
<organism evidence="7 8">
    <name type="scientific">Pseudomonas linyingensis</name>
    <dbReference type="NCBI Taxonomy" id="915471"/>
    <lineage>
        <taxon>Bacteria</taxon>
        <taxon>Pseudomonadati</taxon>
        <taxon>Pseudomonadota</taxon>
        <taxon>Gammaproteobacteria</taxon>
        <taxon>Pseudomonadales</taxon>
        <taxon>Pseudomonadaceae</taxon>
        <taxon>Pseudomonas</taxon>
    </lineage>
</organism>
<comment type="subcellular location">
    <subcellularLocation>
        <location evidence="1">Cytoplasm</location>
    </subcellularLocation>
</comment>
<comment type="function">
    <text evidence="5">Regulatory protein of the TOL plasmid xyl operons. XylS activates the xylXYZLTEGFJQKIH operon required for the degradation of toluene, m-xylene and p-xylene.</text>
</comment>
<dbReference type="AlphaFoldDB" id="A0A1H7C2M7"/>
<dbReference type="GO" id="GO:0005737">
    <property type="term" value="C:cytoplasm"/>
    <property type="evidence" value="ECO:0007669"/>
    <property type="project" value="UniProtKB-SubCell"/>
</dbReference>
<dbReference type="PROSITE" id="PS01124">
    <property type="entry name" value="HTH_ARAC_FAMILY_2"/>
    <property type="match status" value="1"/>
</dbReference>
<dbReference type="STRING" id="915471.SAMN05216201_11940"/>
<dbReference type="RefSeq" id="WP_090313154.1">
    <property type="nucleotide sequence ID" value="NZ_FNZE01000019.1"/>
</dbReference>
<proteinExistence type="predicted"/>
<dbReference type="PROSITE" id="PS00041">
    <property type="entry name" value="HTH_ARAC_FAMILY_1"/>
    <property type="match status" value="1"/>
</dbReference>
<dbReference type="PANTHER" id="PTHR46796">
    <property type="entry name" value="HTH-TYPE TRANSCRIPTIONAL ACTIVATOR RHAS-RELATED"/>
    <property type="match status" value="1"/>
</dbReference>
<reference evidence="8" key="1">
    <citation type="submission" date="2016-10" db="EMBL/GenBank/DDBJ databases">
        <authorList>
            <person name="Varghese N."/>
            <person name="Submissions S."/>
        </authorList>
    </citation>
    <scope>NUCLEOTIDE SEQUENCE [LARGE SCALE GENOMIC DNA]</scope>
    <source>
        <strain evidence="8">LMG 25967</strain>
    </source>
</reference>
<dbReference type="SMART" id="SM00342">
    <property type="entry name" value="HTH_ARAC"/>
    <property type="match status" value="1"/>
</dbReference>
<dbReference type="SUPFAM" id="SSF46689">
    <property type="entry name" value="Homeodomain-like"/>
    <property type="match status" value="2"/>
</dbReference>
<name>A0A1H7C2M7_9PSED</name>
<dbReference type="PANTHER" id="PTHR46796:SF12">
    <property type="entry name" value="HTH-TYPE DNA-BINDING TRANSCRIPTIONAL ACTIVATOR EUTR"/>
    <property type="match status" value="1"/>
</dbReference>
<dbReference type="InterPro" id="IPR018060">
    <property type="entry name" value="HTH_AraC"/>
</dbReference>
<dbReference type="GO" id="GO:0043565">
    <property type="term" value="F:sequence-specific DNA binding"/>
    <property type="evidence" value="ECO:0007669"/>
    <property type="project" value="InterPro"/>
</dbReference>
<evidence type="ECO:0000256" key="3">
    <source>
        <dbReference type="ARBA" id="ARBA00023125"/>
    </source>
</evidence>
<dbReference type="Pfam" id="PF12833">
    <property type="entry name" value="HTH_18"/>
    <property type="match status" value="1"/>
</dbReference>
<evidence type="ECO:0000259" key="6">
    <source>
        <dbReference type="PROSITE" id="PS01124"/>
    </source>
</evidence>
<keyword evidence="8" id="KW-1185">Reference proteome</keyword>
<keyword evidence="4" id="KW-0804">Transcription</keyword>
<keyword evidence="2" id="KW-0805">Transcription regulation</keyword>
<dbReference type="Proteomes" id="UP000242930">
    <property type="component" value="Unassembled WGS sequence"/>
</dbReference>
<dbReference type="InterPro" id="IPR050204">
    <property type="entry name" value="AraC_XylS_family_regulators"/>
</dbReference>
<evidence type="ECO:0000256" key="4">
    <source>
        <dbReference type="ARBA" id="ARBA00023163"/>
    </source>
</evidence>
<dbReference type="InterPro" id="IPR009057">
    <property type="entry name" value="Homeodomain-like_sf"/>
</dbReference>
<keyword evidence="3" id="KW-0238">DNA-binding</keyword>
<dbReference type="GO" id="GO:0003700">
    <property type="term" value="F:DNA-binding transcription factor activity"/>
    <property type="evidence" value="ECO:0007669"/>
    <property type="project" value="InterPro"/>
</dbReference>
<dbReference type="InterPro" id="IPR035418">
    <property type="entry name" value="AraC-bd_2"/>
</dbReference>
<dbReference type="EMBL" id="FNZE01000019">
    <property type="protein sequence ID" value="SEJ81282.1"/>
    <property type="molecule type" value="Genomic_DNA"/>
</dbReference>